<accession>A0A7H0VGU0</accession>
<dbReference type="Gene3D" id="3.40.50.10420">
    <property type="entry name" value="NagB/RpiA/CoA transferase-like"/>
    <property type="match status" value="1"/>
</dbReference>
<dbReference type="RefSeq" id="WP_210759465.1">
    <property type="nucleotide sequence ID" value="NZ_CP060139.1"/>
</dbReference>
<keyword evidence="3" id="KW-1185">Reference proteome</keyword>
<dbReference type="Proteomes" id="UP000516305">
    <property type="component" value="Chromosome"/>
</dbReference>
<dbReference type="InterPro" id="IPR037171">
    <property type="entry name" value="NagB/RpiA_transferase-like"/>
</dbReference>
<gene>
    <name evidence="2" type="ORF">H4K34_03600</name>
</gene>
<dbReference type="Pfam" id="PF02589">
    <property type="entry name" value="LUD_dom"/>
    <property type="match status" value="1"/>
</dbReference>
<dbReference type="InterPro" id="IPR024185">
    <property type="entry name" value="FTHF_cligase-like_sf"/>
</dbReference>
<protein>
    <submittedName>
        <fullName evidence="2">LUD domain-containing protein</fullName>
    </submittedName>
</protein>
<feature type="domain" description="LUD" evidence="1">
    <location>
        <begin position="50"/>
        <end position="210"/>
    </location>
</feature>
<evidence type="ECO:0000259" key="1">
    <source>
        <dbReference type="Pfam" id="PF02589"/>
    </source>
</evidence>
<dbReference type="AlphaFoldDB" id="A0A7H0VGU0"/>
<proteinExistence type="predicted"/>
<evidence type="ECO:0000313" key="2">
    <source>
        <dbReference type="EMBL" id="QNR24938.1"/>
    </source>
</evidence>
<dbReference type="SUPFAM" id="SSF100950">
    <property type="entry name" value="NagB/RpiA/CoA transferase-like"/>
    <property type="match status" value="1"/>
</dbReference>
<evidence type="ECO:0000313" key="3">
    <source>
        <dbReference type="Proteomes" id="UP000516305"/>
    </source>
</evidence>
<reference evidence="2 3" key="1">
    <citation type="submission" date="2020-08" db="EMBL/GenBank/DDBJ databases">
        <title>Croceimicrobium hydrocarbonivorans gen. nov., sp. nov., a novel marine bacterium isolated from a bacterial consortium that degrades polyethylene terephthalate.</title>
        <authorList>
            <person name="Liu R."/>
        </authorList>
    </citation>
    <scope>NUCLEOTIDE SEQUENCE [LARGE SCALE GENOMIC DNA]</scope>
    <source>
        <strain evidence="2 3">A20-9</strain>
    </source>
</reference>
<sequence>MAEQKSKKGLLGRFMDILSGRPTENSQTEELDKPVIEFSAEESDPTDLGFVKKFTASGGKFLYCEDEGEAFHFLRQIMDESGLGQVYCTDPNLISILRKAEVNVHENDWTNSDAFCTSCEYLVSFNGGIMISANQLHGKKLEDLPETFITIGRTSQITDNLRSALAGIRVRYKNNLPSQITTIKGPKKVENLEENDQGKICNKEIYLLLLEDQL</sequence>
<dbReference type="EMBL" id="CP060139">
    <property type="protein sequence ID" value="QNR24938.1"/>
    <property type="molecule type" value="Genomic_DNA"/>
</dbReference>
<organism evidence="2 3">
    <name type="scientific">Croceimicrobium hydrocarbonivorans</name>
    <dbReference type="NCBI Taxonomy" id="2761580"/>
    <lineage>
        <taxon>Bacteria</taxon>
        <taxon>Pseudomonadati</taxon>
        <taxon>Bacteroidota</taxon>
        <taxon>Flavobacteriia</taxon>
        <taxon>Flavobacteriales</taxon>
        <taxon>Owenweeksiaceae</taxon>
        <taxon>Croceimicrobium</taxon>
    </lineage>
</organism>
<name>A0A7H0VGU0_9FLAO</name>
<dbReference type="KEGG" id="chyd:H4K34_03600"/>
<dbReference type="InterPro" id="IPR003741">
    <property type="entry name" value="LUD_dom"/>
</dbReference>